<dbReference type="Pfam" id="PF01253">
    <property type="entry name" value="SUI1"/>
    <property type="match status" value="1"/>
</dbReference>
<evidence type="ECO:0000313" key="6">
    <source>
        <dbReference type="Proteomes" id="UP000242999"/>
    </source>
</evidence>
<dbReference type="Gene3D" id="3.30.780.10">
    <property type="entry name" value="SUI1-like domain"/>
    <property type="match status" value="1"/>
</dbReference>
<dbReference type="Proteomes" id="UP000242999">
    <property type="component" value="Unassembled WGS sequence"/>
</dbReference>
<dbReference type="InterPro" id="IPR005872">
    <property type="entry name" value="SUI1_arc_bac"/>
</dbReference>
<dbReference type="InterPro" id="IPR001950">
    <property type="entry name" value="SUI1"/>
</dbReference>
<dbReference type="OrthoDB" id="9792915at2"/>
<dbReference type="SUPFAM" id="SSF55159">
    <property type="entry name" value="eIF1-like"/>
    <property type="match status" value="1"/>
</dbReference>
<dbReference type="GO" id="GO:0003743">
    <property type="term" value="F:translation initiation factor activity"/>
    <property type="evidence" value="ECO:0007669"/>
    <property type="project" value="UniProtKB-KW"/>
</dbReference>
<keyword evidence="3" id="KW-0648">Protein biosynthesis</keyword>
<organism evidence="5 6">
    <name type="scientific">Allopseudospirillum japonicum</name>
    <dbReference type="NCBI Taxonomy" id="64971"/>
    <lineage>
        <taxon>Bacteria</taxon>
        <taxon>Pseudomonadati</taxon>
        <taxon>Pseudomonadota</taxon>
        <taxon>Gammaproteobacteria</taxon>
        <taxon>Oceanospirillales</taxon>
        <taxon>Oceanospirillaceae</taxon>
        <taxon>Allopseudospirillum</taxon>
    </lineage>
</organism>
<protein>
    <submittedName>
        <fullName evidence="5">Translation initiation factor 1</fullName>
    </submittedName>
</protein>
<dbReference type="EMBL" id="FNYH01000013">
    <property type="protein sequence ID" value="SEI85983.1"/>
    <property type="molecule type" value="Genomic_DNA"/>
</dbReference>
<evidence type="ECO:0000256" key="1">
    <source>
        <dbReference type="ARBA" id="ARBA00005422"/>
    </source>
</evidence>
<comment type="similarity">
    <text evidence="1">Belongs to the SUI1 family.</text>
</comment>
<keyword evidence="6" id="KW-1185">Reference proteome</keyword>
<keyword evidence="2" id="KW-0810">Translation regulation</keyword>
<name>A0A1H6U0Z8_9GAMM</name>
<keyword evidence="5" id="KW-0396">Initiation factor</keyword>
<dbReference type="GO" id="GO:0002188">
    <property type="term" value="P:translation reinitiation"/>
    <property type="evidence" value="ECO:0007669"/>
    <property type="project" value="TreeGrafter"/>
</dbReference>
<dbReference type="STRING" id="64971.SAMN05421831_11352"/>
<dbReference type="AlphaFoldDB" id="A0A1H6U0Z8"/>
<evidence type="ECO:0000256" key="2">
    <source>
        <dbReference type="ARBA" id="ARBA00022845"/>
    </source>
</evidence>
<reference evidence="6" key="1">
    <citation type="submission" date="2016-10" db="EMBL/GenBank/DDBJ databases">
        <authorList>
            <person name="Varghese N."/>
            <person name="Submissions S."/>
        </authorList>
    </citation>
    <scope>NUCLEOTIDE SEQUENCE [LARGE SCALE GENOMIC DNA]</scope>
    <source>
        <strain evidence="6">DSM 7165</strain>
    </source>
</reference>
<sequence length="145" mass="15648">MSSWKDQLQSLTGYTSSTDASSQTKTTARGVYATDAGTLCPDCQTPLAACQCQQLAQAQRLAACDGTVRLSYETKGRKGKGVTCIRDLPLEDAALKTLCSRLKKVCGTGGSLHADGHIELQGDKRTSIEQWLQTHYPWPIQRVGG</sequence>
<dbReference type="GO" id="GO:0003729">
    <property type="term" value="F:mRNA binding"/>
    <property type="evidence" value="ECO:0007669"/>
    <property type="project" value="TreeGrafter"/>
</dbReference>
<dbReference type="PANTHER" id="PTHR12789:SF0">
    <property type="entry name" value="DENSITY-REGULATED PROTEIN"/>
    <property type="match status" value="1"/>
</dbReference>
<dbReference type="InterPro" id="IPR050318">
    <property type="entry name" value="DENR/SUI1_TIF"/>
</dbReference>
<dbReference type="CDD" id="cd11567">
    <property type="entry name" value="YciH_like"/>
    <property type="match status" value="1"/>
</dbReference>
<evidence type="ECO:0000256" key="3">
    <source>
        <dbReference type="ARBA" id="ARBA00022917"/>
    </source>
</evidence>
<dbReference type="InterPro" id="IPR036877">
    <property type="entry name" value="SUI1_dom_sf"/>
</dbReference>
<evidence type="ECO:0000259" key="4">
    <source>
        <dbReference type="PROSITE" id="PS50296"/>
    </source>
</evidence>
<accession>A0A1H6U0Z8</accession>
<feature type="domain" description="SUI1" evidence="4">
    <location>
        <begin position="74"/>
        <end position="136"/>
    </location>
</feature>
<gene>
    <name evidence="5" type="ORF">SAMN05421831_11352</name>
</gene>
<dbReference type="PANTHER" id="PTHR12789">
    <property type="entry name" value="DENSITY-REGULATED PROTEIN HOMOLOG"/>
    <property type="match status" value="1"/>
</dbReference>
<dbReference type="GO" id="GO:0001731">
    <property type="term" value="P:formation of translation preinitiation complex"/>
    <property type="evidence" value="ECO:0007669"/>
    <property type="project" value="TreeGrafter"/>
</dbReference>
<evidence type="ECO:0000313" key="5">
    <source>
        <dbReference type="EMBL" id="SEI85983.1"/>
    </source>
</evidence>
<proteinExistence type="inferred from homology"/>
<dbReference type="RefSeq" id="WP_093311783.1">
    <property type="nucleotide sequence ID" value="NZ_FNYH01000013.1"/>
</dbReference>
<dbReference type="PROSITE" id="PS50296">
    <property type="entry name" value="SUI1"/>
    <property type="match status" value="1"/>
</dbReference>
<dbReference type="GO" id="GO:0006417">
    <property type="term" value="P:regulation of translation"/>
    <property type="evidence" value="ECO:0007669"/>
    <property type="project" value="UniProtKB-KW"/>
</dbReference>